<dbReference type="Pfam" id="PF13560">
    <property type="entry name" value="HTH_31"/>
    <property type="match status" value="1"/>
</dbReference>
<name>A0A9E5JQ14_9MICO</name>
<reference evidence="2 3" key="1">
    <citation type="submission" date="2020-03" db="EMBL/GenBank/DDBJ databases">
        <title>Chryseoglobus sp. isolated from a deep-sea seamount.</title>
        <authorList>
            <person name="Zhang D.-C."/>
        </authorList>
    </citation>
    <scope>NUCLEOTIDE SEQUENCE [LARGE SCALE GENOMIC DNA]</scope>
    <source>
        <strain evidence="2 3">KN1116</strain>
    </source>
</reference>
<evidence type="ECO:0000313" key="2">
    <source>
        <dbReference type="EMBL" id="NHF63552.1"/>
    </source>
</evidence>
<dbReference type="InterPro" id="IPR001387">
    <property type="entry name" value="Cro/C1-type_HTH"/>
</dbReference>
<evidence type="ECO:0000313" key="3">
    <source>
        <dbReference type="Proteomes" id="UP000818266"/>
    </source>
</evidence>
<dbReference type="CDD" id="cd00093">
    <property type="entry name" value="HTH_XRE"/>
    <property type="match status" value="1"/>
</dbReference>
<dbReference type="OrthoDB" id="5738376at2"/>
<dbReference type="InterPro" id="IPR010982">
    <property type="entry name" value="Lambda_DNA-bd_dom_sf"/>
</dbReference>
<organism evidence="2 3">
    <name type="scientific">Microcella pacifica</name>
    <dbReference type="NCBI Taxonomy" id="2591847"/>
    <lineage>
        <taxon>Bacteria</taxon>
        <taxon>Bacillati</taxon>
        <taxon>Actinomycetota</taxon>
        <taxon>Actinomycetes</taxon>
        <taxon>Micrococcales</taxon>
        <taxon>Microbacteriaceae</taxon>
        <taxon>Microcella</taxon>
    </lineage>
</organism>
<accession>A0A9E5JQ14</accession>
<protein>
    <submittedName>
        <fullName evidence="2">Helix-turn-helix transcriptional regulator</fullName>
    </submittedName>
</protein>
<feature type="domain" description="HTH cro/C1-type" evidence="1">
    <location>
        <begin position="35"/>
        <end position="82"/>
    </location>
</feature>
<dbReference type="SMART" id="SM00530">
    <property type="entry name" value="HTH_XRE"/>
    <property type="match status" value="1"/>
</dbReference>
<keyword evidence="3" id="KW-1185">Reference proteome</keyword>
<dbReference type="EMBL" id="VIKT02000016">
    <property type="protein sequence ID" value="NHF63552.1"/>
    <property type="molecule type" value="Genomic_DNA"/>
</dbReference>
<dbReference type="Gene3D" id="1.10.260.40">
    <property type="entry name" value="lambda repressor-like DNA-binding domains"/>
    <property type="match status" value="1"/>
</dbReference>
<dbReference type="AlphaFoldDB" id="A0A9E5JQ14"/>
<comment type="caution">
    <text evidence="2">The sequence shown here is derived from an EMBL/GenBank/DDBJ whole genome shotgun (WGS) entry which is preliminary data.</text>
</comment>
<dbReference type="PROSITE" id="PS50943">
    <property type="entry name" value="HTH_CROC1"/>
    <property type="match status" value="1"/>
</dbReference>
<dbReference type="GO" id="GO:0003677">
    <property type="term" value="F:DNA binding"/>
    <property type="evidence" value="ECO:0007669"/>
    <property type="project" value="InterPro"/>
</dbReference>
<dbReference type="Proteomes" id="UP000818266">
    <property type="component" value="Unassembled WGS sequence"/>
</dbReference>
<dbReference type="SUPFAM" id="SSF47413">
    <property type="entry name" value="lambda repressor-like DNA-binding domains"/>
    <property type="match status" value="1"/>
</dbReference>
<dbReference type="RefSeq" id="WP_152582599.1">
    <property type="nucleotide sequence ID" value="NZ_JAVJPO010000009.1"/>
</dbReference>
<sequence>MKKTLDELVRERPVDRTQVDAHKRRMLDELRAYRLRELREASELTQVELAGKLGVSQNRVSRIEHGDIERAQVDTLRKYVEAVGGHAHVEVELGDERIQIA</sequence>
<gene>
    <name evidence="2" type="ORF">FK219_009925</name>
</gene>
<proteinExistence type="predicted"/>
<evidence type="ECO:0000259" key="1">
    <source>
        <dbReference type="PROSITE" id="PS50943"/>
    </source>
</evidence>